<dbReference type="SUPFAM" id="SSF48208">
    <property type="entry name" value="Six-hairpin glycosidases"/>
    <property type="match status" value="1"/>
</dbReference>
<dbReference type="Proteomes" id="UP000192775">
    <property type="component" value="Chromosome"/>
</dbReference>
<sequence length="353" mass="38725">MTADWGARADALQGALTSSFASRLVRGRYRRLARPRLLGAHGFDYWWIANLVEARLDGVERGADALAPSAAAAFEYARRRSRGLVVNYFDDMGWMALAALRLGRLDDAVLLWNEIVGSAWNDTHGASACWRRQQPSYKNAPTNGLLALLSLRLHAATGVERYLQRGHDALMWLESTLRLPSGVLVDGIDRTGDGVIDAGWVFSYNQGLYVGALVEQFDRTGDRTRLEEAARTASAYLAEAAPDGVIRGEEARPGPGGGDAGLFKGVFVRYVTRLVLRMTESPERERLRSWIESSTEAMWSSLRRPGLLAVDTWEPRPAPDPTRRRVPTFLSTQLSAVIAAESRALLSGSAGPA</sequence>
<evidence type="ECO:0000313" key="2">
    <source>
        <dbReference type="Proteomes" id="UP000192775"/>
    </source>
</evidence>
<dbReference type="RefSeq" id="WP_085018634.1">
    <property type="nucleotide sequence ID" value="NZ_BMHD01000001.1"/>
</dbReference>
<dbReference type="Gene3D" id="1.50.10.20">
    <property type="match status" value="1"/>
</dbReference>
<dbReference type="KEGG" id="cphy:B5808_04070"/>
<organism evidence="1 2">
    <name type="scientific">Cnuibacter physcomitrellae</name>
    <dbReference type="NCBI Taxonomy" id="1619308"/>
    <lineage>
        <taxon>Bacteria</taxon>
        <taxon>Bacillati</taxon>
        <taxon>Actinomycetota</taxon>
        <taxon>Actinomycetes</taxon>
        <taxon>Micrococcales</taxon>
        <taxon>Microbacteriaceae</taxon>
        <taxon>Cnuibacter</taxon>
    </lineage>
</organism>
<dbReference type="InterPro" id="IPR005198">
    <property type="entry name" value="Glyco_hydro_76"/>
</dbReference>
<protein>
    <submittedName>
        <fullName evidence="1">Uncharacterized protein</fullName>
    </submittedName>
</protein>
<proteinExistence type="predicted"/>
<dbReference type="PANTHER" id="PTHR47791:SF3">
    <property type="entry name" value="MEIOTICALLY UP-REGULATED GENE 191 PROTEIN"/>
    <property type="match status" value="1"/>
</dbReference>
<dbReference type="EMBL" id="CP020715">
    <property type="protein sequence ID" value="ARJ04493.1"/>
    <property type="molecule type" value="Genomic_DNA"/>
</dbReference>
<reference evidence="1 2" key="1">
    <citation type="submission" date="2017-04" db="EMBL/GenBank/DDBJ databases">
        <authorList>
            <person name="Afonso C.L."/>
            <person name="Miller P.J."/>
            <person name="Scott M.A."/>
            <person name="Spackman E."/>
            <person name="Goraichik I."/>
            <person name="Dimitrov K.M."/>
            <person name="Suarez D.L."/>
            <person name="Swayne D.E."/>
        </authorList>
    </citation>
    <scope>NUCLEOTIDE SEQUENCE [LARGE SCALE GENOMIC DNA]</scope>
    <source>
        <strain evidence="2">XA(T)</strain>
    </source>
</reference>
<name>A0A1X9LH63_9MICO</name>
<dbReference type="InterPro" id="IPR008928">
    <property type="entry name" value="6-hairpin_glycosidase_sf"/>
</dbReference>
<keyword evidence="2" id="KW-1185">Reference proteome</keyword>
<gene>
    <name evidence="1" type="ORF">B5808_04070</name>
</gene>
<dbReference type="InterPro" id="IPR053169">
    <property type="entry name" value="MUG_Protein"/>
</dbReference>
<dbReference type="GO" id="GO:0005975">
    <property type="term" value="P:carbohydrate metabolic process"/>
    <property type="evidence" value="ECO:0007669"/>
    <property type="project" value="InterPro"/>
</dbReference>
<dbReference type="PANTHER" id="PTHR47791">
    <property type="entry name" value="MEIOTICALLY UP-REGULATED GENE 191 PROTEIN"/>
    <property type="match status" value="1"/>
</dbReference>
<accession>A0A1X9LH63</accession>
<dbReference type="Pfam" id="PF03663">
    <property type="entry name" value="Glyco_hydro_76"/>
    <property type="match status" value="1"/>
</dbReference>
<dbReference type="STRING" id="1619308.B5808_04070"/>
<dbReference type="AlphaFoldDB" id="A0A1X9LH63"/>
<evidence type="ECO:0000313" key="1">
    <source>
        <dbReference type="EMBL" id="ARJ04493.1"/>
    </source>
</evidence>